<evidence type="ECO:0000256" key="1">
    <source>
        <dbReference type="SAM" id="MobiDB-lite"/>
    </source>
</evidence>
<dbReference type="AlphaFoldDB" id="G4ZXF8"/>
<reference evidence="2 3" key="1">
    <citation type="journal article" date="2006" name="Science">
        <title>Phytophthora genome sequences uncover evolutionary origins and mechanisms of pathogenesis.</title>
        <authorList>
            <person name="Tyler B.M."/>
            <person name="Tripathy S."/>
            <person name="Zhang X."/>
            <person name="Dehal P."/>
            <person name="Jiang R.H."/>
            <person name="Aerts A."/>
            <person name="Arredondo F.D."/>
            <person name="Baxter L."/>
            <person name="Bensasson D."/>
            <person name="Beynon J.L."/>
            <person name="Chapman J."/>
            <person name="Damasceno C.M."/>
            <person name="Dorrance A.E."/>
            <person name="Dou D."/>
            <person name="Dickerman A.W."/>
            <person name="Dubchak I.L."/>
            <person name="Garbelotto M."/>
            <person name="Gijzen M."/>
            <person name="Gordon S.G."/>
            <person name="Govers F."/>
            <person name="Grunwald N.J."/>
            <person name="Huang W."/>
            <person name="Ivors K.L."/>
            <person name="Jones R.W."/>
            <person name="Kamoun S."/>
            <person name="Krampis K."/>
            <person name="Lamour K.H."/>
            <person name="Lee M.K."/>
            <person name="McDonald W.H."/>
            <person name="Medina M."/>
            <person name="Meijer H.J."/>
            <person name="Nordberg E.K."/>
            <person name="Maclean D.J."/>
            <person name="Ospina-Giraldo M.D."/>
            <person name="Morris P.F."/>
            <person name="Phuntumart V."/>
            <person name="Putnam N.H."/>
            <person name="Rash S."/>
            <person name="Rose J.K."/>
            <person name="Sakihama Y."/>
            <person name="Salamov A.A."/>
            <person name="Savidor A."/>
            <person name="Scheuring C.F."/>
            <person name="Smith B.M."/>
            <person name="Sobral B.W."/>
            <person name="Terry A."/>
            <person name="Torto-Alalibo T.A."/>
            <person name="Win J."/>
            <person name="Xu Z."/>
            <person name="Zhang H."/>
            <person name="Grigoriev I.V."/>
            <person name="Rokhsar D.S."/>
            <person name="Boore J.L."/>
        </authorList>
    </citation>
    <scope>NUCLEOTIDE SEQUENCE [LARGE SCALE GENOMIC DNA]</scope>
    <source>
        <strain evidence="2 3">P6497</strain>
    </source>
</reference>
<dbReference type="EMBL" id="JH159157">
    <property type="protein sequence ID" value="EGZ11821.1"/>
    <property type="molecule type" value="Genomic_DNA"/>
</dbReference>
<name>G4ZXF8_PHYSP</name>
<keyword evidence="3" id="KW-1185">Reference proteome</keyword>
<proteinExistence type="predicted"/>
<evidence type="ECO:0000313" key="2">
    <source>
        <dbReference type="EMBL" id="EGZ11821.1"/>
    </source>
</evidence>
<gene>
    <name evidence="2" type="ORF">PHYSODRAFT_258990</name>
</gene>
<evidence type="ECO:0000313" key="3">
    <source>
        <dbReference type="Proteomes" id="UP000002640"/>
    </source>
</evidence>
<feature type="compositionally biased region" description="Basic and acidic residues" evidence="1">
    <location>
        <begin position="103"/>
        <end position="122"/>
    </location>
</feature>
<feature type="region of interest" description="Disordered" evidence="1">
    <location>
        <begin position="1"/>
        <end position="58"/>
    </location>
</feature>
<dbReference type="RefSeq" id="XP_009532154.1">
    <property type="nucleotide sequence ID" value="XM_009533859.1"/>
</dbReference>
<feature type="compositionally biased region" description="Polar residues" evidence="1">
    <location>
        <begin position="1"/>
        <end position="10"/>
    </location>
</feature>
<protein>
    <submittedName>
        <fullName evidence="2">Uncharacterized protein</fullName>
    </submittedName>
</protein>
<feature type="compositionally biased region" description="Acidic residues" evidence="1">
    <location>
        <begin position="185"/>
        <end position="207"/>
    </location>
</feature>
<organism evidence="2 3">
    <name type="scientific">Phytophthora sojae (strain P6497)</name>
    <name type="common">Soybean stem and root rot agent</name>
    <name type="synonym">Phytophthora megasperma f. sp. glycines</name>
    <dbReference type="NCBI Taxonomy" id="1094619"/>
    <lineage>
        <taxon>Eukaryota</taxon>
        <taxon>Sar</taxon>
        <taxon>Stramenopiles</taxon>
        <taxon>Oomycota</taxon>
        <taxon>Peronosporomycetes</taxon>
        <taxon>Peronosporales</taxon>
        <taxon>Peronosporaceae</taxon>
        <taxon>Phytophthora</taxon>
    </lineage>
</organism>
<accession>G4ZXF8</accession>
<dbReference type="KEGG" id="psoj:PHYSODRAFT_258990"/>
<dbReference type="InParanoid" id="G4ZXF8"/>
<feature type="compositionally biased region" description="Basic and acidic residues" evidence="1">
    <location>
        <begin position="15"/>
        <end position="53"/>
    </location>
</feature>
<dbReference type="SMR" id="G4ZXF8"/>
<dbReference type="GeneID" id="20639026"/>
<dbReference type="Proteomes" id="UP000002640">
    <property type="component" value="Unassembled WGS sequence"/>
</dbReference>
<sequence>MARTTGTPGSSKRPPGPEDAHVTRAQRDSAESERSRSRQRQRELRHETDRTLRDLPPLPVYNRGVLEAQRAANVARARRDEQEIRLAMDGRYKRTRSATAMLRSEDGKKAGQKARAEAREKSMYERWEARAVREMFGIEPDSDSDDGALAEAISALDEADEELSPGGTDDSDYEEKTPPFGTDPDASDEDEEDNDDEERESAAENDG</sequence>
<feature type="compositionally biased region" description="Acidic residues" evidence="1">
    <location>
        <begin position="157"/>
        <end position="173"/>
    </location>
</feature>
<feature type="region of interest" description="Disordered" evidence="1">
    <location>
        <begin position="135"/>
        <end position="207"/>
    </location>
</feature>
<feature type="region of interest" description="Disordered" evidence="1">
    <location>
        <begin position="95"/>
        <end position="122"/>
    </location>
</feature>